<reference evidence="1 2" key="1">
    <citation type="submission" date="2017-11" db="EMBL/GenBank/DDBJ databases">
        <title>Complete genome sequence of Sphingomonas sp. Strain Cra20, a psychrotolerant potential plant growth promoting rhizobacteria.</title>
        <authorList>
            <person name="Luo Y."/>
        </authorList>
    </citation>
    <scope>NUCLEOTIDE SEQUENCE [LARGE SCALE GENOMIC DNA]</scope>
    <source>
        <strain evidence="1 2">Cra20</strain>
    </source>
</reference>
<evidence type="ECO:0000313" key="1">
    <source>
        <dbReference type="EMBL" id="ATY32809.1"/>
    </source>
</evidence>
<sequence length="114" mass="12371">MERLPMLLAFLLVQAVSQDRNLVPGGDEDGTRTTAAAPRCDSAAEDIVVCGTADPGQFRLKKIEPRYVEPPVRAAKQVGPGELSAELERREFPGASSRRAMLRFRIPLGAGKPK</sequence>
<name>A0A2K8MLZ1_9SPHN</name>
<evidence type="ECO:0000313" key="2">
    <source>
        <dbReference type="Proteomes" id="UP000229081"/>
    </source>
</evidence>
<organism evidence="1 2">
    <name type="scientific">Sphingomonas psychrotolerans</name>
    <dbReference type="NCBI Taxonomy" id="1327635"/>
    <lineage>
        <taxon>Bacteria</taxon>
        <taxon>Pseudomonadati</taxon>
        <taxon>Pseudomonadota</taxon>
        <taxon>Alphaproteobacteria</taxon>
        <taxon>Sphingomonadales</taxon>
        <taxon>Sphingomonadaceae</taxon>
        <taxon>Sphingomonas</taxon>
    </lineage>
</organism>
<dbReference type="Proteomes" id="UP000229081">
    <property type="component" value="Chromosome"/>
</dbReference>
<protein>
    <submittedName>
        <fullName evidence="1">Uncharacterized protein</fullName>
    </submittedName>
</protein>
<keyword evidence="2" id="KW-1185">Reference proteome</keyword>
<gene>
    <name evidence="1" type="ORF">CVN68_13175</name>
</gene>
<dbReference type="EMBL" id="CP024923">
    <property type="protein sequence ID" value="ATY32809.1"/>
    <property type="molecule type" value="Genomic_DNA"/>
</dbReference>
<dbReference type="AlphaFoldDB" id="A0A2K8MLZ1"/>
<dbReference type="KEGG" id="sphc:CVN68_13175"/>
<accession>A0A2K8MLZ1</accession>
<proteinExistence type="predicted"/>